<evidence type="ECO:0000313" key="4">
    <source>
        <dbReference type="Proteomes" id="UP001501371"/>
    </source>
</evidence>
<keyword evidence="4" id="KW-1185">Reference proteome</keyword>
<gene>
    <name evidence="3" type="ORF">GCM10009654_08500</name>
</gene>
<proteinExistence type="predicted"/>
<protein>
    <submittedName>
        <fullName evidence="3">Heavy metal transporter</fullName>
    </submittedName>
</protein>
<evidence type="ECO:0000313" key="3">
    <source>
        <dbReference type="EMBL" id="GAA1155211.1"/>
    </source>
</evidence>
<keyword evidence="2" id="KW-0472">Membrane</keyword>
<name>A0ABN1UKK9_9ACTN</name>
<feature type="compositionally biased region" description="Basic and acidic residues" evidence="1">
    <location>
        <begin position="291"/>
        <end position="304"/>
    </location>
</feature>
<feature type="region of interest" description="Disordered" evidence="1">
    <location>
        <begin position="253"/>
        <end position="277"/>
    </location>
</feature>
<reference evidence="3 4" key="1">
    <citation type="journal article" date="2019" name="Int. J. Syst. Evol. Microbiol.">
        <title>The Global Catalogue of Microorganisms (GCM) 10K type strain sequencing project: providing services to taxonomists for standard genome sequencing and annotation.</title>
        <authorList>
            <consortium name="The Broad Institute Genomics Platform"/>
            <consortium name="The Broad Institute Genome Sequencing Center for Infectious Disease"/>
            <person name="Wu L."/>
            <person name="Ma J."/>
        </authorList>
    </citation>
    <scope>NUCLEOTIDE SEQUENCE [LARGE SCALE GENOMIC DNA]</scope>
    <source>
        <strain evidence="3 4">JCM 12696</strain>
    </source>
</reference>
<keyword evidence="2" id="KW-1133">Transmembrane helix</keyword>
<feature type="region of interest" description="Disordered" evidence="1">
    <location>
        <begin position="341"/>
        <end position="402"/>
    </location>
</feature>
<dbReference type="Proteomes" id="UP001501371">
    <property type="component" value="Unassembled WGS sequence"/>
</dbReference>
<keyword evidence="2" id="KW-0812">Transmembrane</keyword>
<sequence>MGVFRLQYGERVSETASPRRRGGRLLRTGGALVVLLAVAAYVAVTYLTSQEGIPRCVVRATAPPDGKGRSYEMTPEQAANAATISAVGTTRGMPERAVTIALATAIQESALRNLAHGDRDSLGLFQQRPSKGWGTPAQIQDPVYAANEFYEHLAKVRDYPRLPLTEAAQRVQRSGFPDAYAKHEPDAALLAASLTGRSAASLTCSAPDGRPGDPAKVRTELVRAFGSDVLPGGAAAAVTPSAGDVIAVPVREVAGGSGGVPEHGTTDAGRTGDPSGVEAMSEISVGARAGAGDKRAEGAGDGTRARRGWELAQWAVAHSFALRIDEVSYADRFWRAEESYKGWQRKGGQGSAGKPSTSSGASRGVSSASDASSASNTSAAAGTAVSGSAASGTEEVRIRTAR</sequence>
<evidence type="ECO:0000256" key="1">
    <source>
        <dbReference type="SAM" id="MobiDB-lite"/>
    </source>
</evidence>
<feature type="region of interest" description="Disordered" evidence="1">
    <location>
        <begin position="285"/>
        <end position="304"/>
    </location>
</feature>
<feature type="compositionally biased region" description="Low complexity" evidence="1">
    <location>
        <begin position="356"/>
        <end position="393"/>
    </location>
</feature>
<accession>A0ABN1UKK9</accession>
<feature type="transmembrane region" description="Helical" evidence="2">
    <location>
        <begin position="25"/>
        <end position="47"/>
    </location>
</feature>
<evidence type="ECO:0000256" key="2">
    <source>
        <dbReference type="SAM" id="Phobius"/>
    </source>
</evidence>
<comment type="caution">
    <text evidence="3">The sequence shown here is derived from an EMBL/GenBank/DDBJ whole genome shotgun (WGS) entry which is preliminary data.</text>
</comment>
<organism evidence="3 4">
    <name type="scientific">Streptomyces hebeiensis</name>
    <dbReference type="NCBI Taxonomy" id="229486"/>
    <lineage>
        <taxon>Bacteria</taxon>
        <taxon>Bacillati</taxon>
        <taxon>Actinomycetota</taxon>
        <taxon>Actinomycetes</taxon>
        <taxon>Kitasatosporales</taxon>
        <taxon>Streptomycetaceae</taxon>
        <taxon>Streptomyces</taxon>
    </lineage>
</organism>
<dbReference type="EMBL" id="BAAAKV010000005">
    <property type="protein sequence ID" value="GAA1155211.1"/>
    <property type="molecule type" value="Genomic_DNA"/>
</dbReference>